<dbReference type="AlphaFoldDB" id="A0A6J7IZP3"/>
<evidence type="ECO:0000313" key="1">
    <source>
        <dbReference type="EMBL" id="CAB4936558.1"/>
    </source>
</evidence>
<protein>
    <submittedName>
        <fullName evidence="1">Unannotated protein</fullName>
    </submittedName>
</protein>
<organism evidence="1">
    <name type="scientific">freshwater metagenome</name>
    <dbReference type="NCBI Taxonomy" id="449393"/>
    <lineage>
        <taxon>unclassified sequences</taxon>
        <taxon>metagenomes</taxon>
        <taxon>ecological metagenomes</taxon>
    </lineage>
</organism>
<dbReference type="EMBL" id="CAFBLX010000554">
    <property type="protein sequence ID" value="CAB4936558.1"/>
    <property type="molecule type" value="Genomic_DNA"/>
</dbReference>
<reference evidence="1" key="1">
    <citation type="submission" date="2020-05" db="EMBL/GenBank/DDBJ databases">
        <authorList>
            <person name="Chiriac C."/>
            <person name="Salcher M."/>
            <person name="Ghai R."/>
            <person name="Kavagutti S V."/>
        </authorList>
    </citation>
    <scope>NUCLEOTIDE SEQUENCE</scope>
</reference>
<proteinExistence type="predicted"/>
<sequence>MIDSEDVLVARIVSAETNSSTSANTFFFTSRFSKTASITKSVLANADLSIDPDTNAFKRLAASGDRRFLPSSLSISL</sequence>
<accession>A0A6J7IZP3</accession>
<name>A0A6J7IZP3_9ZZZZ</name>
<gene>
    <name evidence="1" type="ORF">UFOPK3472_04402</name>
</gene>